<protein>
    <submittedName>
        <fullName evidence="6">ABC transporter related</fullName>
    </submittedName>
</protein>
<dbReference type="InterPro" id="IPR003439">
    <property type="entry name" value="ABC_transporter-like_ATP-bd"/>
</dbReference>
<feature type="domain" description="ABC transporter" evidence="5">
    <location>
        <begin position="260"/>
        <end position="503"/>
    </location>
</feature>
<dbReference type="PANTHER" id="PTHR43790">
    <property type="entry name" value="CARBOHYDRATE TRANSPORT ATP-BINDING PROTEIN MG119-RELATED"/>
    <property type="match status" value="1"/>
</dbReference>
<evidence type="ECO:0000313" key="6">
    <source>
        <dbReference type="EMBL" id="ACR80518.1"/>
    </source>
</evidence>
<keyword evidence="7" id="KW-1185">Reference proteome</keyword>
<evidence type="ECO:0000256" key="3">
    <source>
        <dbReference type="ARBA" id="ARBA00022741"/>
    </source>
</evidence>
<dbReference type="CDD" id="cd03215">
    <property type="entry name" value="ABC_Carb_Monos_II"/>
    <property type="match status" value="1"/>
</dbReference>
<dbReference type="SMART" id="SM00382">
    <property type="entry name" value="AAA"/>
    <property type="match status" value="2"/>
</dbReference>
<dbReference type="Proteomes" id="UP000002382">
    <property type="component" value="Chromosome"/>
</dbReference>
<gene>
    <name evidence="6" type="ordered locus">Kole_1836</name>
</gene>
<reference evidence="6 7" key="1">
    <citation type="submission" date="2009-06" db="EMBL/GenBank/DDBJ databases">
        <title>Complete sequence of Thermotogales bacterium TBF 19.5.1.</title>
        <authorList>
            <consortium name="US DOE Joint Genome Institute"/>
            <person name="Lucas S."/>
            <person name="Copeland A."/>
            <person name="Lapidus A."/>
            <person name="Glavina del Rio T."/>
            <person name="Tice H."/>
            <person name="Bruce D."/>
            <person name="Goodwin L."/>
            <person name="Pitluck S."/>
            <person name="Chertkov O."/>
            <person name="Brettin T."/>
            <person name="Detter J.C."/>
            <person name="Han C."/>
            <person name="Schmutz J."/>
            <person name="Larimer F."/>
            <person name="Land M."/>
            <person name="Hauser L."/>
            <person name="Kyrpides N."/>
            <person name="Ovchinnikova G."/>
            <person name="Noll K."/>
        </authorList>
    </citation>
    <scope>NUCLEOTIDE SEQUENCE [LARGE SCALE GENOMIC DNA]</scope>
    <source>
        <strain evidence="7">ATCC BAA-1733 / DSM 21960 / TBF 19.5.1</strain>
    </source>
</reference>
<evidence type="ECO:0000256" key="4">
    <source>
        <dbReference type="ARBA" id="ARBA00022840"/>
    </source>
</evidence>
<dbReference type="CDD" id="cd03216">
    <property type="entry name" value="ABC_Carb_Monos_I"/>
    <property type="match status" value="1"/>
</dbReference>
<dbReference type="KEGG" id="kol:Kole_1836"/>
<dbReference type="EMBL" id="CP001634">
    <property type="protein sequence ID" value="ACR80518.1"/>
    <property type="molecule type" value="Genomic_DNA"/>
</dbReference>
<dbReference type="AlphaFoldDB" id="C5CGD7"/>
<name>C5CGD7_KOSOT</name>
<feature type="domain" description="ABC transporter" evidence="5">
    <location>
        <begin position="6"/>
        <end position="243"/>
    </location>
</feature>
<proteinExistence type="predicted"/>
<evidence type="ECO:0000256" key="1">
    <source>
        <dbReference type="ARBA" id="ARBA00022448"/>
    </source>
</evidence>
<accession>C5CGD7</accession>
<keyword evidence="2" id="KW-0677">Repeat</keyword>
<evidence type="ECO:0000256" key="2">
    <source>
        <dbReference type="ARBA" id="ARBA00022737"/>
    </source>
</evidence>
<dbReference type="RefSeq" id="WP_015869161.1">
    <property type="nucleotide sequence ID" value="NC_012785.1"/>
</dbReference>
<dbReference type="InterPro" id="IPR003593">
    <property type="entry name" value="AAA+_ATPase"/>
</dbReference>
<evidence type="ECO:0000259" key="5">
    <source>
        <dbReference type="PROSITE" id="PS50893"/>
    </source>
</evidence>
<dbReference type="InterPro" id="IPR050107">
    <property type="entry name" value="ABC_carbohydrate_import_ATPase"/>
</dbReference>
<dbReference type="PROSITE" id="PS50893">
    <property type="entry name" value="ABC_TRANSPORTER_2"/>
    <property type="match status" value="2"/>
</dbReference>
<keyword evidence="4" id="KW-0067">ATP-binding</keyword>
<dbReference type="HOGENOM" id="CLU_000604_92_0_0"/>
<dbReference type="Pfam" id="PF00005">
    <property type="entry name" value="ABC_tran"/>
    <property type="match status" value="2"/>
</dbReference>
<keyword evidence="1" id="KW-0813">Transport</keyword>
<reference evidence="6 7" key="2">
    <citation type="journal article" date="2011" name="J. Bacteriol.">
        <title>Genome Sequence of Kosmotoga olearia Strain TBF 19.5.1, a Thermophilic Bacterium with a Wide Growth Temperature Range, Isolated from the Troll B Oil Platform in the North Sea.</title>
        <authorList>
            <person name="Swithers K.S."/>
            <person name="Dipippo J.L."/>
            <person name="Bruce D.C."/>
            <person name="Detter C."/>
            <person name="Tapia R."/>
            <person name="Han S."/>
            <person name="Goodwin L.A."/>
            <person name="Han J."/>
            <person name="Woyke T."/>
            <person name="Pitluck S."/>
            <person name="Pennacchio L."/>
            <person name="Nolan M."/>
            <person name="Mikhailova N."/>
            <person name="Land M.L."/>
            <person name="Nesbo C.L."/>
            <person name="Gogarten J.P."/>
            <person name="Noll K.M."/>
        </authorList>
    </citation>
    <scope>NUCLEOTIDE SEQUENCE [LARGE SCALE GENOMIC DNA]</scope>
    <source>
        <strain evidence="7">ATCC BAA-1733 / DSM 21960 / TBF 19.5.1</strain>
    </source>
</reference>
<dbReference type="OrthoDB" id="39575at2"/>
<dbReference type="GO" id="GO:0005524">
    <property type="term" value="F:ATP binding"/>
    <property type="evidence" value="ECO:0007669"/>
    <property type="project" value="UniProtKB-KW"/>
</dbReference>
<dbReference type="GO" id="GO:0016887">
    <property type="term" value="F:ATP hydrolysis activity"/>
    <property type="evidence" value="ECO:0007669"/>
    <property type="project" value="InterPro"/>
</dbReference>
<keyword evidence="3" id="KW-0547">Nucleotide-binding</keyword>
<dbReference type="PANTHER" id="PTHR43790:SF9">
    <property type="entry name" value="GALACTOFURANOSE TRANSPORTER ATP-BINDING PROTEIN YTFR"/>
    <property type="match status" value="1"/>
</dbReference>
<dbReference type="PROSITE" id="PS00211">
    <property type="entry name" value="ABC_TRANSPORTER_1"/>
    <property type="match status" value="2"/>
</dbReference>
<dbReference type="STRING" id="521045.Kole_1836"/>
<evidence type="ECO:0000313" key="7">
    <source>
        <dbReference type="Proteomes" id="UP000002382"/>
    </source>
</evidence>
<dbReference type="Gene3D" id="3.40.50.300">
    <property type="entry name" value="P-loop containing nucleotide triphosphate hydrolases"/>
    <property type="match status" value="2"/>
</dbReference>
<dbReference type="InterPro" id="IPR027417">
    <property type="entry name" value="P-loop_NTPase"/>
</dbReference>
<sequence>MEGALLTVKNISKFYKSTGVLALDKVTLKVKKGTIHAVIGENAAGKTTLMKIIAGLERKDEGEIIFKGKKLQLKSSLDAYRHGIGMMHQHFMLIEDLTVVDNIFLGTEPGKLGIYDRRKAEKIVREISSRYNLDIKPLSSVSQLSVGEKQKVELLKLLVRNAELLILDEPTAVLTEQEVESLFKIMRELKTSGKTIIFVTHKLNEVKEIADKITVLNRGRIVGKFDNKEFNEKEISIVMSGTTSSKETKHELKSEKNLILSIKGLCVKNPGTGSNVVKNVSIEGYAGELIGLTGVSGNGQEEFVNALFGMAEITSGKVLFKGKNITGLSPRKLRELGIAYIPSDRTRVGSCLQCSVLENLIAHKLRNSEEPGFLLNYHELREWAKEVIKTYSINVTELELPIKYLSGGNIQKIIIARELELNPDVLIVSEPTRGLDTAASQYVHSKLLKLKNEKFVLVVSSDLDEILKISDRIIVMYKGKIVFNKPNTNLTKQLIGEYMLGLRNDFPEDDTF</sequence>
<dbReference type="SUPFAM" id="SSF52540">
    <property type="entry name" value="P-loop containing nucleoside triphosphate hydrolases"/>
    <property type="match status" value="2"/>
</dbReference>
<dbReference type="eggNOG" id="COG3845">
    <property type="taxonomic scope" value="Bacteria"/>
</dbReference>
<dbReference type="InterPro" id="IPR017871">
    <property type="entry name" value="ABC_transporter-like_CS"/>
</dbReference>
<organism evidence="6 7">
    <name type="scientific">Kosmotoga olearia (strain ATCC BAA-1733 / DSM 21960 / TBF 19.5.1)</name>
    <dbReference type="NCBI Taxonomy" id="521045"/>
    <lineage>
        <taxon>Bacteria</taxon>
        <taxon>Thermotogati</taxon>
        <taxon>Thermotogota</taxon>
        <taxon>Thermotogae</taxon>
        <taxon>Kosmotogales</taxon>
        <taxon>Kosmotogaceae</taxon>
        <taxon>Kosmotoga</taxon>
    </lineage>
</organism>